<comment type="caution">
    <text evidence="6">The sequence shown here is derived from an EMBL/GenBank/DDBJ whole genome shotgun (WGS) entry which is preliminary data.</text>
</comment>
<keyword evidence="2 5" id="KW-0812">Transmembrane</keyword>
<evidence type="ECO:0000256" key="5">
    <source>
        <dbReference type="SAM" id="Phobius"/>
    </source>
</evidence>
<comment type="subcellular location">
    <subcellularLocation>
        <location evidence="1">Membrane</location>
        <topology evidence="1">Multi-pass membrane protein</topology>
    </subcellularLocation>
</comment>
<keyword evidence="3 5" id="KW-1133">Transmembrane helix</keyword>
<name>A0ABN0F7D7_9BURK</name>
<sequence length="95" mass="10559">MAWPLPHSSKPVPTLTFGIYLSTMILLFATPALFHGLPAGRLKRLFMKLDYCAIYLFIAGSHTPFALDVLSDHGGTVWHLFELAVPACQFVAIVW</sequence>
<organism evidence="6 7">
    <name type="scientific">Paraburkholderia hospita</name>
    <dbReference type="NCBI Taxonomy" id="169430"/>
    <lineage>
        <taxon>Bacteria</taxon>
        <taxon>Pseudomonadati</taxon>
        <taxon>Pseudomonadota</taxon>
        <taxon>Betaproteobacteria</taxon>
        <taxon>Burkholderiales</taxon>
        <taxon>Burkholderiaceae</taxon>
        <taxon>Paraburkholderia</taxon>
    </lineage>
</organism>
<keyword evidence="7" id="KW-1185">Reference proteome</keyword>
<reference evidence="6 7" key="1">
    <citation type="journal article" date="2012" name="J. Bacteriol.">
        <title>Draft Genome Sequence of the Soil Bacterium Burkholderia terrae Strain BS001, Which Interacts with Fungal Surface Structures.</title>
        <authorList>
            <person name="Nazir R."/>
            <person name="Hansen M.A."/>
            <person name="Sorensen S."/>
            <person name="van Elsas J.D."/>
        </authorList>
    </citation>
    <scope>NUCLEOTIDE SEQUENCE [LARGE SCALE GENOMIC DNA]</scope>
    <source>
        <strain evidence="6 7">BS001</strain>
    </source>
</reference>
<evidence type="ECO:0000256" key="4">
    <source>
        <dbReference type="ARBA" id="ARBA00023136"/>
    </source>
</evidence>
<dbReference type="Pfam" id="PF03006">
    <property type="entry name" value="HlyIII"/>
    <property type="match status" value="1"/>
</dbReference>
<proteinExistence type="predicted"/>
<dbReference type="Proteomes" id="UP000004980">
    <property type="component" value="Unassembled WGS sequence"/>
</dbReference>
<evidence type="ECO:0000313" key="7">
    <source>
        <dbReference type="Proteomes" id="UP000004980"/>
    </source>
</evidence>
<feature type="transmembrane region" description="Helical" evidence="5">
    <location>
        <begin position="15"/>
        <end position="37"/>
    </location>
</feature>
<keyword evidence="4 5" id="KW-0472">Membrane</keyword>
<accession>A0ABN0F7D7</accession>
<gene>
    <name evidence="6" type="ORF">WQE_43849</name>
</gene>
<dbReference type="InterPro" id="IPR004254">
    <property type="entry name" value="AdipoR/HlyIII-related"/>
</dbReference>
<evidence type="ECO:0000256" key="1">
    <source>
        <dbReference type="ARBA" id="ARBA00004141"/>
    </source>
</evidence>
<protein>
    <submittedName>
        <fullName evidence="6">Hemolysin III family channel protein</fullName>
    </submittedName>
</protein>
<evidence type="ECO:0000256" key="2">
    <source>
        <dbReference type="ARBA" id="ARBA00022692"/>
    </source>
</evidence>
<dbReference type="EMBL" id="AKAU01000270">
    <property type="protein sequence ID" value="EIM94536.1"/>
    <property type="molecule type" value="Genomic_DNA"/>
</dbReference>
<evidence type="ECO:0000256" key="3">
    <source>
        <dbReference type="ARBA" id="ARBA00022989"/>
    </source>
</evidence>
<evidence type="ECO:0000313" key="6">
    <source>
        <dbReference type="EMBL" id="EIM94536.1"/>
    </source>
</evidence>